<name>A0A1Z4JLP2_LEPBY</name>
<accession>A0A1Z4JLP2</accession>
<reference evidence="1 2" key="1">
    <citation type="submission" date="2017-06" db="EMBL/GenBank/DDBJ databases">
        <title>Genome sequencing of cyanobaciteial culture collection at National Institute for Environmental Studies (NIES).</title>
        <authorList>
            <person name="Hirose Y."/>
            <person name="Shimura Y."/>
            <person name="Fujisawa T."/>
            <person name="Nakamura Y."/>
            <person name="Kawachi M."/>
        </authorList>
    </citation>
    <scope>NUCLEOTIDE SEQUENCE [LARGE SCALE GENOMIC DNA]</scope>
    <source>
        <strain evidence="1 2">NIES-2135</strain>
    </source>
</reference>
<keyword evidence="2" id="KW-1185">Reference proteome</keyword>
<sequence length="56" mass="6374">MIREPKLLSFNQGKTNQQVPSVNKNTEISVESSVFLFIDELEMREHSQGLGLLNQV</sequence>
<dbReference type="EMBL" id="AP018203">
    <property type="protein sequence ID" value="BAY57646.1"/>
    <property type="molecule type" value="Genomic_DNA"/>
</dbReference>
<gene>
    <name evidence="1" type="ORF">NIES2135_45170</name>
</gene>
<evidence type="ECO:0000313" key="2">
    <source>
        <dbReference type="Proteomes" id="UP000217895"/>
    </source>
</evidence>
<dbReference type="AlphaFoldDB" id="A0A1Z4JLP2"/>
<proteinExistence type="predicted"/>
<dbReference type="Proteomes" id="UP000217895">
    <property type="component" value="Chromosome"/>
</dbReference>
<protein>
    <submittedName>
        <fullName evidence="1">Uncharacterized protein</fullName>
    </submittedName>
</protein>
<organism evidence="1 2">
    <name type="scientific">Leptolyngbya boryana NIES-2135</name>
    <dbReference type="NCBI Taxonomy" id="1973484"/>
    <lineage>
        <taxon>Bacteria</taxon>
        <taxon>Bacillati</taxon>
        <taxon>Cyanobacteriota</taxon>
        <taxon>Cyanophyceae</taxon>
        <taxon>Leptolyngbyales</taxon>
        <taxon>Leptolyngbyaceae</taxon>
        <taxon>Leptolyngbya group</taxon>
        <taxon>Leptolyngbya</taxon>
    </lineage>
</organism>
<evidence type="ECO:0000313" key="1">
    <source>
        <dbReference type="EMBL" id="BAY57646.1"/>
    </source>
</evidence>